<dbReference type="Proteomes" id="UP001597018">
    <property type="component" value="Unassembled WGS sequence"/>
</dbReference>
<reference evidence="3" key="1">
    <citation type="journal article" date="2019" name="Int. J. Syst. Evol. Microbiol.">
        <title>The Global Catalogue of Microorganisms (GCM) 10K type strain sequencing project: providing services to taxonomists for standard genome sequencing and annotation.</title>
        <authorList>
            <consortium name="The Broad Institute Genomics Platform"/>
            <consortium name="The Broad Institute Genome Sequencing Center for Infectious Disease"/>
            <person name="Wu L."/>
            <person name="Ma J."/>
        </authorList>
    </citation>
    <scope>NUCLEOTIDE SEQUENCE [LARGE SCALE GENOMIC DNA]</scope>
    <source>
        <strain evidence="3">CCUG 56401</strain>
    </source>
</reference>
<protein>
    <recommendedName>
        <fullName evidence="4">ESX-1 secretion-associated protein</fullName>
    </recommendedName>
</protein>
<feature type="region of interest" description="Disordered" evidence="1">
    <location>
        <begin position="68"/>
        <end position="90"/>
    </location>
</feature>
<proteinExistence type="predicted"/>
<feature type="region of interest" description="Disordered" evidence="1">
    <location>
        <begin position="1"/>
        <end position="37"/>
    </location>
</feature>
<dbReference type="EMBL" id="JBHTIW010000001">
    <property type="protein sequence ID" value="MFD0918184.1"/>
    <property type="molecule type" value="Genomic_DNA"/>
</dbReference>
<evidence type="ECO:0000313" key="2">
    <source>
        <dbReference type="EMBL" id="MFD0918184.1"/>
    </source>
</evidence>
<evidence type="ECO:0000313" key="3">
    <source>
        <dbReference type="Proteomes" id="UP001597018"/>
    </source>
</evidence>
<organism evidence="2 3">
    <name type="scientific">Saccharopolyspora rosea</name>
    <dbReference type="NCBI Taxonomy" id="524884"/>
    <lineage>
        <taxon>Bacteria</taxon>
        <taxon>Bacillati</taxon>
        <taxon>Actinomycetota</taxon>
        <taxon>Actinomycetes</taxon>
        <taxon>Pseudonocardiales</taxon>
        <taxon>Pseudonocardiaceae</taxon>
        <taxon>Saccharopolyspora</taxon>
    </lineage>
</organism>
<gene>
    <name evidence="2" type="ORF">ACFQ16_00360</name>
</gene>
<keyword evidence="3" id="KW-1185">Reference proteome</keyword>
<feature type="compositionally biased region" description="Low complexity" evidence="1">
    <location>
        <begin position="13"/>
        <end position="26"/>
    </location>
</feature>
<evidence type="ECO:0008006" key="4">
    <source>
        <dbReference type="Google" id="ProtNLM"/>
    </source>
</evidence>
<accession>A0ABW3FJN2</accession>
<sequence length="90" mass="9006">MADMRNNPAEMESLAAGLDSGASSLDRMGPAPVANAGESTGLVANAIGRLMLAAAGVSNGIHESADNVRAAGNEYHRTDGAGADGMPKPR</sequence>
<name>A0ABW3FJN2_9PSEU</name>
<dbReference type="RefSeq" id="WP_345601504.1">
    <property type="nucleotide sequence ID" value="NZ_BAABLT010000034.1"/>
</dbReference>
<comment type="caution">
    <text evidence="2">The sequence shown here is derived from an EMBL/GenBank/DDBJ whole genome shotgun (WGS) entry which is preliminary data.</text>
</comment>
<evidence type="ECO:0000256" key="1">
    <source>
        <dbReference type="SAM" id="MobiDB-lite"/>
    </source>
</evidence>